<dbReference type="InterPro" id="IPR029058">
    <property type="entry name" value="AB_hydrolase_fold"/>
</dbReference>
<dbReference type="PANTHER" id="PTHR23025:SF3">
    <property type="entry name" value="HORMONE-SENSITIVE LIPASE"/>
    <property type="match status" value="1"/>
</dbReference>
<dbReference type="GO" id="GO:0019433">
    <property type="term" value="P:triglyceride catabolic process"/>
    <property type="evidence" value="ECO:0007669"/>
    <property type="project" value="TreeGrafter"/>
</dbReference>
<dbReference type="InterPro" id="IPR013094">
    <property type="entry name" value="AB_hydrolase_3"/>
</dbReference>
<feature type="domain" description="Alpha/beta hydrolase fold-3" evidence="1">
    <location>
        <begin position="96"/>
        <end position="300"/>
    </location>
</feature>
<evidence type="ECO:0000313" key="2">
    <source>
        <dbReference type="EMBL" id="SMF03845.1"/>
    </source>
</evidence>
<dbReference type="Proteomes" id="UP000192917">
    <property type="component" value="Unassembled WGS sequence"/>
</dbReference>
<dbReference type="GO" id="GO:0004771">
    <property type="term" value="F:sterol ester esterase activity"/>
    <property type="evidence" value="ECO:0007669"/>
    <property type="project" value="TreeGrafter"/>
</dbReference>
<evidence type="ECO:0000259" key="1">
    <source>
        <dbReference type="Pfam" id="PF07859"/>
    </source>
</evidence>
<dbReference type="STRING" id="560819.SAMN05428998_103167"/>
<keyword evidence="3" id="KW-1185">Reference proteome</keyword>
<dbReference type="AlphaFoldDB" id="A0A1Y6BCG8"/>
<proteinExistence type="predicted"/>
<evidence type="ECO:0000313" key="3">
    <source>
        <dbReference type="Proteomes" id="UP000192917"/>
    </source>
</evidence>
<name>A0A1Y6BCG8_9PROT</name>
<reference evidence="2 3" key="1">
    <citation type="submission" date="2017-04" db="EMBL/GenBank/DDBJ databases">
        <authorList>
            <person name="Afonso C.L."/>
            <person name="Miller P.J."/>
            <person name="Scott M.A."/>
            <person name="Spackman E."/>
            <person name="Goraichik I."/>
            <person name="Dimitrov K.M."/>
            <person name="Suarez D.L."/>
            <person name="Swayne D.E."/>
        </authorList>
    </citation>
    <scope>NUCLEOTIDE SEQUENCE [LARGE SCALE GENOMIC DNA]</scope>
    <source>
        <strain evidence="2 3">USBA 355</strain>
    </source>
</reference>
<dbReference type="PANTHER" id="PTHR23025">
    <property type="entry name" value="TRIACYLGLYCEROL LIPASE"/>
    <property type="match status" value="1"/>
</dbReference>
<dbReference type="Gene3D" id="3.40.50.1820">
    <property type="entry name" value="alpha/beta hydrolase"/>
    <property type="match status" value="1"/>
</dbReference>
<dbReference type="EMBL" id="FWZX01000003">
    <property type="protein sequence ID" value="SMF03845.1"/>
    <property type="molecule type" value="Genomic_DNA"/>
</dbReference>
<protein>
    <submittedName>
        <fullName evidence="2">Acetyl esterase</fullName>
    </submittedName>
</protein>
<dbReference type="Pfam" id="PF07859">
    <property type="entry name" value="Abhydrolase_3"/>
    <property type="match status" value="1"/>
</dbReference>
<sequence>MAEGRPATARDEPALRLDPQMLAAGRRYLEAAPDLRTLDELPVETARARTRAARAPWNEGGPVMASVEEAELPGPRRPVPIRILRPAAGAQAPVTLFFHGGGFVLGDLDSHDRVMRELAAATGGPVVGVDYALGPERRFPAAFEEAAAAVVALAGEGGRLGLDGRRLVLAGESAGARLALSACLDPAARATGAPAACLLYYGSFGLRDSASRRLYAGGAFGLGERQLAFFRRHHLGPDGNPDDPRLDPLAGDLSGLPPLFLAAAELDPLRDDSLALHWQIRAAGGRSRLSLARGLPHGYLLFTPSVEAAAASLAEGAAFALACLAD</sequence>
<dbReference type="GO" id="GO:0005829">
    <property type="term" value="C:cytosol"/>
    <property type="evidence" value="ECO:0007669"/>
    <property type="project" value="TreeGrafter"/>
</dbReference>
<organism evidence="2 3">
    <name type="scientific">Tistlia consotensis USBA 355</name>
    <dbReference type="NCBI Taxonomy" id="560819"/>
    <lineage>
        <taxon>Bacteria</taxon>
        <taxon>Pseudomonadati</taxon>
        <taxon>Pseudomonadota</taxon>
        <taxon>Alphaproteobacteria</taxon>
        <taxon>Rhodospirillales</taxon>
        <taxon>Rhodovibrionaceae</taxon>
        <taxon>Tistlia</taxon>
    </lineage>
</organism>
<dbReference type="SUPFAM" id="SSF53474">
    <property type="entry name" value="alpha/beta-Hydrolases"/>
    <property type="match status" value="1"/>
</dbReference>
<gene>
    <name evidence="2" type="ORF">SAMN05428998_103167</name>
</gene>
<dbReference type="RefSeq" id="WP_085121606.1">
    <property type="nucleotide sequence ID" value="NZ_FWZX01000003.1"/>
</dbReference>
<accession>A0A1Y6BCG8</accession>
<dbReference type="GO" id="GO:0004806">
    <property type="term" value="F:triacylglycerol lipase activity"/>
    <property type="evidence" value="ECO:0007669"/>
    <property type="project" value="TreeGrafter"/>
</dbReference>